<feature type="domain" description="Aminotransferase-like plant mobile" evidence="3">
    <location>
        <begin position="11"/>
        <end position="268"/>
    </location>
</feature>
<dbReference type="EMBL" id="JACGWJ010000026">
    <property type="protein sequence ID" value="KAL0313005.1"/>
    <property type="molecule type" value="Genomic_DNA"/>
</dbReference>
<feature type="region of interest" description="Disordered" evidence="1">
    <location>
        <begin position="342"/>
        <end position="407"/>
    </location>
</feature>
<dbReference type="InterPro" id="IPR019557">
    <property type="entry name" value="AminoTfrase-like_pln_mobile"/>
</dbReference>
<feature type="transmembrane region" description="Helical" evidence="2">
    <location>
        <begin position="12"/>
        <end position="30"/>
    </location>
</feature>
<protein>
    <recommendedName>
        <fullName evidence="3">Aminotransferase-like plant mobile domain-containing protein</fullName>
    </recommendedName>
</protein>
<comment type="caution">
    <text evidence="4">The sequence shown here is derived from an EMBL/GenBank/DDBJ whole genome shotgun (WGS) entry which is preliminary data.</text>
</comment>
<organism evidence="4">
    <name type="scientific">Sesamum radiatum</name>
    <name type="common">Black benniseed</name>
    <dbReference type="NCBI Taxonomy" id="300843"/>
    <lineage>
        <taxon>Eukaryota</taxon>
        <taxon>Viridiplantae</taxon>
        <taxon>Streptophyta</taxon>
        <taxon>Embryophyta</taxon>
        <taxon>Tracheophyta</taxon>
        <taxon>Spermatophyta</taxon>
        <taxon>Magnoliopsida</taxon>
        <taxon>eudicotyledons</taxon>
        <taxon>Gunneridae</taxon>
        <taxon>Pentapetalae</taxon>
        <taxon>asterids</taxon>
        <taxon>lamiids</taxon>
        <taxon>Lamiales</taxon>
        <taxon>Pedaliaceae</taxon>
        <taxon>Sesamum</taxon>
    </lineage>
</organism>
<dbReference type="AlphaFoldDB" id="A0AAW2L180"/>
<feature type="region of interest" description="Disordered" evidence="1">
    <location>
        <begin position="451"/>
        <end position="511"/>
    </location>
</feature>
<evidence type="ECO:0000313" key="4">
    <source>
        <dbReference type="EMBL" id="KAL0313005.1"/>
    </source>
</evidence>
<dbReference type="InterPro" id="IPR044824">
    <property type="entry name" value="MAIN-like"/>
</dbReference>
<reference evidence="4" key="1">
    <citation type="submission" date="2020-06" db="EMBL/GenBank/DDBJ databases">
        <authorList>
            <person name="Li T."/>
            <person name="Hu X."/>
            <person name="Zhang T."/>
            <person name="Song X."/>
            <person name="Zhang H."/>
            <person name="Dai N."/>
            <person name="Sheng W."/>
            <person name="Hou X."/>
            <person name="Wei L."/>
        </authorList>
    </citation>
    <scope>NUCLEOTIDE SEQUENCE</scope>
    <source>
        <strain evidence="4">G02</strain>
        <tissue evidence="4">Leaf</tissue>
    </source>
</reference>
<dbReference type="PANTHER" id="PTHR46033:SF8">
    <property type="entry name" value="PROTEIN MAINTENANCE OF MERISTEMS-LIKE"/>
    <property type="match status" value="1"/>
</dbReference>
<dbReference type="PANTHER" id="PTHR46033">
    <property type="entry name" value="PROTEIN MAIN-LIKE 2"/>
    <property type="match status" value="1"/>
</dbReference>
<accession>A0AAW2L180</accession>
<gene>
    <name evidence="4" type="ORF">Sradi_5699800</name>
</gene>
<feature type="compositionally biased region" description="Polar residues" evidence="1">
    <location>
        <begin position="386"/>
        <end position="395"/>
    </location>
</feature>
<proteinExistence type="predicted"/>
<feature type="compositionally biased region" description="Low complexity" evidence="1">
    <location>
        <begin position="459"/>
        <end position="469"/>
    </location>
</feature>
<dbReference type="Pfam" id="PF10536">
    <property type="entry name" value="PMD"/>
    <property type="match status" value="1"/>
</dbReference>
<reference evidence="4" key="2">
    <citation type="journal article" date="2024" name="Plant">
        <title>Genomic evolution and insights into agronomic trait innovations of Sesamum species.</title>
        <authorList>
            <person name="Miao H."/>
            <person name="Wang L."/>
            <person name="Qu L."/>
            <person name="Liu H."/>
            <person name="Sun Y."/>
            <person name="Le M."/>
            <person name="Wang Q."/>
            <person name="Wei S."/>
            <person name="Zheng Y."/>
            <person name="Lin W."/>
            <person name="Duan Y."/>
            <person name="Cao H."/>
            <person name="Xiong S."/>
            <person name="Wang X."/>
            <person name="Wei L."/>
            <person name="Li C."/>
            <person name="Ma Q."/>
            <person name="Ju M."/>
            <person name="Zhao R."/>
            <person name="Li G."/>
            <person name="Mu C."/>
            <person name="Tian Q."/>
            <person name="Mei H."/>
            <person name="Zhang T."/>
            <person name="Gao T."/>
            <person name="Zhang H."/>
        </authorList>
    </citation>
    <scope>NUCLEOTIDE SEQUENCE</scope>
    <source>
        <strain evidence="4">G02</strain>
    </source>
</reference>
<feature type="compositionally biased region" description="Basic and acidic residues" evidence="1">
    <location>
        <begin position="472"/>
        <end position="483"/>
    </location>
</feature>
<keyword evidence="2" id="KW-1133">Transmembrane helix</keyword>
<evidence type="ECO:0000256" key="2">
    <source>
        <dbReference type="SAM" id="Phobius"/>
    </source>
</evidence>
<name>A0AAW2L180_SESRA</name>
<evidence type="ECO:0000256" key="1">
    <source>
        <dbReference type="SAM" id="MobiDB-lite"/>
    </source>
</evidence>
<dbReference type="GO" id="GO:0010073">
    <property type="term" value="P:meristem maintenance"/>
    <property type="evidence" value="ECO:0007669"/>
    <property type="project" value="InterPro"/>
</dbReference>
<sequence>MEETPINVVQQYARVFALLLLGGVMCPVTFENLVPLLSLQKMEEIDEIGNHSWGSAVLAFLYRKLCNASLKGKESIDGPLPLLQGWSRIVPLTPEIKTLRVDMQPWQIGPDRVLPVPPYGASWNATMKFTSTVHRTIRTMQEMLDPMAHDQFRWQPYDMNLQCIRELPPQCNPQLWTSTCPLIFYAIVEMHHPERVLRQFGMWQNIPKVLDDRDMLLHRVVRKNHGGTDWYMKHIQYISRWERLFDTIVLRPPISNGMDTEFGYWDWYDSITCRLISSSADRRVQSGYQLGNASQWQIVANQMDNITISCDDRPNDNKGLHHTLDHIRGISRDVHRIATHERIAPENFLPQQNVPSTSHSHRRFRSRRSSSTTQRDTTGIDIAGPSTVQTSQNLPQDCYVPEPPQQDDWFQSTPYMPIYTEGYSTHVDLDLNLGVPQSYAQGHNISPIQFPSFSAYRDPTQSSSTPSSSRLHIPDDYDDREQNEPTELVVEERRRPRRFRQRRTCGTGGHY</sequence>
<keyword evidence="2" id="KW-0812">Transmembrane</keyword>
<keyword evidence="2" id="KW-0472">Membrane</keyword>
<evidence type="ECO:0000259" key="3">
    <source>
        <dbReference type="Pfam" id="PF10536"/>
    </source>
</evidence>
<feature type="compositionally biased region" description="Basic residues" evidence="1">
    <location>
        <begin position="359"/>
        <end position="368"/>
    </location>
</feature>